<dbReference type="Proteomes" id="UP001501285">
    <property type="component" value="Unassembled WGS sequence"/>
</dbReference>
<keyword evidence="4 5" id="KW-0067">ATP-binding</keyword>
<gene>
    <name evidence="7" type="ORF">GCM10009740_14170</name>
</gene>
<accession>A0ABN2U0C9</accession>
<reference evidence="7 8" key="1">
    <citation type="journal article" date="2019" name="Int. J. Syst. Evol. Microbiol.">
        <title>The Global Catalogue of Microorganisms (GCM) 10K type strain sequencing project: providing services to taxonomists for standard genome sequencing and annotation.</title>
        <authorList>
            <consortium name="The Broad Institute Genomics Platform"/>
            <consortium name="The Broad Institute Genome Sequencing Center for Infectious Disease"/>
            <person name="Wu L."/>
            <person name="Ma J."/>
        </authorList>
    </citation>
    <scope>NUCLEOTIDE SEQUENCE [LARGE SCALE GENOMIC DNA]</scope>
    <source>
        <strain evidence="7 8">JCM 14283</strain>
    </source>
</reference>
<dbReference type="EMBL" id="BAAANB010000003">
    <property type="protein sequence ID" value="GAA2025652.1"/>
    <property type="molecule type" value="Genomic_DNA"/>
</dbReference>
<keyword evidence="8" id="KW-1185">Reference proteome</keyword>
<dbReference type="CDD" id="cd14014">
    <property type="entry name" value="STKc_PknB_like"/>
    <property type="match status" value="1"/>
</dbReference>
<dbReference type="Gene3D" id="1.10.510.10">
    <property type="entry name" value="Transferase(Phosphotransferase) domain 1"/>
    <property type="match status" value="1"/>
</dbReference>
<feature type="binding site" evidence="5">
    <location>
        <position position="46"/>
    </location>
    <ligand>
        <name>ATP</name>
        <dbReference type="ChEBI" id="CHEBI:30616"/>
    </ligand>
</feature>
<protein>
    <recommendedName>
        <fullName evidence="6">Protein kinase domain-containing protein</fullName>
    </recommendedName>
</protein>
<dbReference type="PANTHER" id="PTHR24348">
    <property type="entry name" value="SERINE/THREONINE-PROTEIN KINASE UNC-51-RELATED"/>
    <property type="match status" value="1"/>
</dbReference>
<dbReference type="SMART" id="SM00220">
    <property type="entry name" value="S_TKc"/>
    <property type="match status" value="1"/>
</dbReference>
<dbReference type="InterPro" id="IPR045269">
    <property type="entry name" value="Atg1-like"/>
</dbReference>
<dbReference type="Pfam" id="PF00069">
    <property type="entry name" value="Pkinase"/>
    <property type="match status" value="1"/>
</dbReference>
<dbReference type="InterPro" id="IPR000719">
    <property type="entry name" value="Prot_kinase_dom"/>
</dbReference>
<dbReference type="InterPro" id="IPR017441">
    <property type="entry name" value="Protein_kinase_ATP_BS"/>
</dbReference>
<evidence type="ECO:0000256" key="2">
    <source>
        <dbReference type="ARBA" id="ARBA00022741"/>
    </source>
</evidence>
<feature type="domain" description="Protein kinase" evidence="6">
    <location>
        <begin position="18"/>
        <end position="281"/>
    </location>
</feature>
<dbReference type="RefSeq" id="WP_343989411.1">
    <property type="nucleotide sequence ID" value="NZ_BAAANB010000003.1"/>
</dbReference>
<sequence>MAANTAVLARAAQLVAPTAQVTHLGTGGFASTFKMTEPGGQVYALKVVDAQQSGAERTERELSALRKVVHPNVVGYRGTGTVGLDGVDYRWLSMTFVEGSTLAQLWASGRRWDLPSAVALLRHAVAGASAIWAQQTAHRDLSPNNLLVTPADELVIVDLGLARALDDETITVLPTPGTPGWMSPEQVGASPTHGDWRSDQYVLGLIGYWLITQTLPLTYRSRYEAWLAPAQQSPRSPRELDPNIPTALSDVIVKMLARAPHRRYLQPASLLADLDRAAAALTVTETTLQVQPQFLLTIGDKKSFAASSAFLTSVSPDALLIEPRARGRVAEFMDLTRAMPVTRIIDPRTHLARSPLQHRPVYFKELPFGADATLTGFSTPADRLAFCQAVTDFILEGGSEVVLAPYFFAGPGETVWVEESLRCATATTELLESRAATRGGHLEPVWTTVAVSQHWLGNVDARDQLLTLLTSQPMQMLHLLVHTTQQTFAPLGDRAILDGIVEVLTVMRDAGVPVTLGRRASEGLLGLAFGAAGWTTGVSGVQMNMAPHPEAAATGGPGSPRIYIPQLLTHVTTQTFVLWAATDPTLVTVTTAPGQNLLRRNPALERLSTEDGIDLLRHNVTAMRSQVSSLSGVTPAERRTLMRGWVDDAQRLMRLLPAPAGPGEGSGFLQVWSDLLG</sequence>
<evidence type="ECO:0000313" key="8">
    <source>
        <dbReference type="Proteomes" id="UP001501285"/>
    </source>
</evidence>
<keyword evidence="3" id="KW-0418">Kinase</keyword>
<proteinExistence type="predicted"/>
<evidence type="ECO:0000256" key="5">
    <source>
        <dbReference type="PROSITE-ProRule" id="PRU10141"/>
    </source>
</evidence>
<dbReference type="PANTHER" id="PTHR24348:SF22">
    <property type="entry name" value="NON-SPECIFIC SERINE_THREONINE PROTEIN KINASE"/>
    <property type="match status" value="1"/>
</dbReference>
<evidence type="ECO:0000259" key="6">
    <source>
        <dbReference type="PROSITE" id="PS50011"/>
    </source>
</evidence>
<evidence type="ECO:0000313" key="7">
    <source>
        <dbReference type="EMBL" id="GAA2025652.1"/>
    </source>
</evidence>
<dbReference type="PROSITE" id="PS00107">
    <property type="entry name" value="PROTEIN_KINASE_ATP"/>
    <property type="match status" value="1"/>
</dbReference>
<evidence type="ECO:0000256" key="4">
    <source>
        <dbReference type="ARBA" id="ARBA00022840"/>
    </source>
</evidence>
<name>A0ABN2U0C9_9MICO</name>
<keyword evidence="2 5" id="KW-0547">Nucleotide-binding</keyword>
<dbReference type="Gene3D" id="3.30.200.20">
    <property type="entry name" value="Phosphorylase Kinase, domain 1"/>
    <property type="match status" value="1"/>
</dbReference>
<dbReference type="SUPFAM" id="SSF56112">
    <property type="entry name" value="Protein kinase-like (PK-like)"/>
    <property type="match status" value="1"/>
</dbReference>
<organism evidence="7 8">
    <name type="scientific">Terrabacter terrae</name>
    <dbReference type="NCBI Taxonomy" id="318434"/>
    <lineage>
        <taxon>Bacteria</taxon>
        <taxon>Bacillati</taxon>
        <taxon>Actinomycetota</taxon>
        <taxon>Actinomycetes</taxon>
        <taxon>Micrococcales</taxon>
        <taxon>Intrasporangiaceae</taxon>
        <taxon>Terrabacter</taxon>
    </lineage>
</organism>
<evidence type="ECO:0000256" key="3">
    <source>
        <dbReference type="ARBA" id="ARBA00022777"/>
    </source>
</evidence>
<dbReference type="InterPro" id="IPR011009">
    <property type="entry name" value="Kinase-like_dom_sf"/>
</dbReference>
<evidence type="ECO:0000256" key="1">
    <source>
        <dbReference type="ARBA" id="ARBA00022679"/>
    </source>
</evidence>
<dbReference type="PROSITE" id="PS50011">
    <property type="entry name" value="PROTEIN_KINASE_DOM"/>
    <property type="match status" value="1"/>
</dbReference>
<keyword evidence="1" id="KW-0808">Transferase</keyword>
<comment type="caution">
    <text evidence="7">The sequence shown here is derived from an EMBL/GenBank/DDBJ whole genome shotgun (WGS) entry which is preliminary data.</text>
</comment>